<organism evidence="1 2">
    <name type="scientific">Panagrolaimus sp. PS1159</name>
    <dbReference type="NCBI Taxonomy" id="55785"/>
    <lineage>
        <taxon>Eukaryota</taxon>
        <taxon>Metazoa</taxon>
        <taxon>Ecdysozoa</taxon>
        <taxon>Nematoda</taxon>
        <taxon>Chromadorea</taxon>
        <taxon>Rhabditida</taxon>
        <taxon>Tylenchina</taxon>
        <taxon>Panagrolaimomorpha</taxon>
        <taxon>Panagrolaimoidea</taxon>
        <taxon>Panagrolaimidae</taxon>
        <taxon>Panagrolaimus</taxon>
    </lineage>
</organism>
<proteinExistence type="predicted"/>
<protein>
    <submittedName>
        <fullName evidence="2">Uncharacterized protein</fullName>
    </submittedName>
</protein>
<dbReference type="WBParaSite" id="PS1159_v2.g24121.t2">
    <property type="protein sequence ID" value="PS1159_v2.g24121.t2"/>
    <property type="gene ID" value="PS1159_v2.g24121"/>
</dbReference>
<evidence type="ECO:0000313" key="2">
    <source>
        <dbReference type="WBParaSite" id="PS1159_v2.g24121.t2"/>
    </source>
</evidence>
<reference evidence="2" key="1">
    <citation type="submission" date="2022-11" db="UniProtKB">
        <authorList>
            <consortium name="WormBaseParasite"/>
        </authorList>
    </citation>
    <scope>IDENTIFICATION</scope>
</reference>
<accession>A0AC35G6G9</accession>
<evidence type="ECO:0000313" key="1">
    <source>
        <dbReference type="Proteomes" id="UP000887580"/>
    </source>
</evidence>
<sequence length="215" mass="23160">MNGNSQFSSATIEAAPLVGNRKLSDTKSYSLEDRRKGSVDNSNCNILPRKLKPSLRMKAYKGRRQETFHSLEAYVAKNDDTADSEEVSSVSEDVLKMPAIEALRTADSEEVSSVSEDVLKMPAIEALRVSSPSNAAFGGNPRKNYQKINSDPSLVSTSRKSASVTREATGSRNSSATKKSNLVLHTIDQPDGSVIGILAESGEIPANAENKNAKK</sequence>
<name>A0AC35G6G9_9BILA</name>
<dbReference type="Proteomes" id="UP000887580">
    <property type="component" value="Unplaced"/>
</dbReference>